<organism evidence="1">
    <name type="scientific">Anguilla anguilla</name>
    <name type="common">European freshwater eel</name>
    <name type="synonym">Muraena anguilla</name>
    <dbReference type="NCBI Taxonomy" id="7936"/>
    <lineage>
        <taxon>Eukaryota</taxon>
        <taxon>Metazoa</taxon>
        <taxon>Chordata</taxon>
        <taxon>Craniata</taxon>
        <taxon>Vertebrata</taxon>
        <taxon>Euteleostomi</taxon>
        <taxon>Actinopterygii</taxon>
        <taxon>Neopterygii</taxon>
        <taxon>Teleostei</taxon>
        <taxon>Anguilliformes</taxon>
        <taxon>Anguillidae</taxon>
        <taxon>Anguilla</taxon>
    </lineage>
</organism>
<proteinExistence type="predicted"/>
<sequence>MPHSYKAFISATFYNAAPQKHKYLPNTVL</sequence>
<reference evidence="1" key="2">
    <citation type="journal article" date="2015" name="Fish Shellfish Immunol.">
        <title>Early steps in the European eel (Anguilla anguilla)-Vibrio vulnificus interaction in the gills: Role of the RtxA13 toxin.</title>
        <authorList>
            <person name="Callol A."/>
            <person name="Pajuelo D."/>
            <person name="Ebbesson L."/>
            <person name="Teles M."/>
            <person name="MacKenzie S."/>
            <person name="Amaro C."/>
        </authorList>
    </citation>
    <scope>NUCLEOTIDE SEQUENCE</scope>
</reference>
<dbReference type="AlphaFoldDB" id="A0A0E9VGV7"/>
<evidence type="ECO:0000313" key="1">
    <source>
        <dbReference type="EMBL" id="JAH76680.1"/>
    </source>
</evidence>
<accession>A0A0E9VGV7</accession>
<name>A0A0E9VGV7_ANGAN</name>
<protein>
    <submittedName>
        <fullName evidence="1">Uncharacterized protein</fullName>
    </submittedName>
</protein>
<reference evidence="1" key="1">
    <citation type="submission" date="2014-11" db="EMBL/GenBank/DDBJ databases">
        <authorList>
            <person name="Amaro Gonzalez C."/>
        </authorList>
    </citation>
    <scope>NUCLEOTIDE SEQUENCE</scope>
</reference>
<dbReference type="EMBL" id="GBXM01031897">
    <property type="protein sequence ID" value="JAH76680.1"/>
    <property type="molecule type" value="Transcribed_RNA"/>
</dbReference>